<dbReference type="InterPro" id="IPR044524">
    <property type="entry name" value="Isoase_HisA-like"/>
</dbReference>
<evidence type="ECO:0000256" key="1">
    <source>
        <dbReference type="ARBA" id="ARBA00000901"/>
    </source>
</evidence>
<dbReference type="Pfam" id="PF00977">
    <property type="entry name" value="His_biosynth"/>
    <property type="match status" value="1"/>
</dbReference>
<evidence type="ECO:0000256" key="9">
    <source>
        <dbReference type="ARBA" id="ARBA00023102"/>
    </source>
</evidence>
<gene>
    <name evidence="12" type="primary">hisA</name>
    <name evidence="15" type="ORF">SAMN02745883_01959</name>
</gene>
<evidence type="ECO:0000256" key="12">
    <source>
        <dbReference type="HAMAP-Rule" id="MF_01014"/>
    </source>
</evidence>
<evidence type="ECO:0000256" key="10">
    <source>
        <dbReference type="ARBA" id="ARBA00023235"/>
    </source>
</evidence>
<keyword evidence="9 12" id="KW-0368">Histidine biosynthesis</keyword>
<dbReference type="NCBIfam" id="NF010112">
    <property type="entry name" value="PRK13585.1"/>
    <property type="match status" value="1"/>
</dbReference>
<dbReference type="FunFam" id="3.20.20.70:FF:000009">
    <property type="entry name" value="1-(5-phosphoribosyl)-5-[(5-phosphoribosylamino)methylideneamino] imidazole-4-carboxamide isomerase"/>
    <property type="match status" value="1"/>
</dbReference>
<dbReference type="NCBIfam" id="TIGR00007">
    <property type="entry name" value="1-(5-phosphoribosyl)-5-[(5-phosphoribosylamino)methylideneamino]imidazole-4-carboxamide isomerase"/>
    <property type="match status" value="1"/>
</dbReference>
<proteinExistence type="inferred from homology"/>
<evidence type="ECO:0000256" key="7">
    <source>
        <dbReference type="ARBA" id="ARBA00022490"/>
    </source>
</evidence>
<dbReference type="InterPro" id="IPR013785">
    <property type="entry name" value="Aldolase_TIM"/>
</dbReference>
<evidence type="ECO:0000256" key="11">
    <source>
        <dbReference type="ARBA" id="ARBA00030547"/>
    </source>
</evidence>
<dbReference type="GO" id="GO:0000105">
    <property type="term" value="P:L-histidine biosynthetic process"/>
    <property type="evidence" value="ECO:0007669"/>
    <property type="project" value="UniProtKB-UniRule"/>
</dbReference>
<sequence length="253" mass="28279">MIIFPAIDIRNGRCVRLYQGKFNRETVYDDDPVLIAKRFEENKAKVLHVVDLDGAFTGEQKNIEIIKKIVRSINIPVQVGGGIRSIERAKQLMDLGVYRIVIGTCAVKENMFVENLVKRFGDRVVVSIDTKAGCVCVNGWVESSSFKSVEFAKLLEEKGIKTIVYTDISKDGTMIGPNFEEIKKLKENTSLNIIASGGIGRKEDIDKLKTFGVYGAIVGKALYEGKIKLEDFVKNISLKRGEYFADKEDNSLS</sequence>
<evidence type="ECO:0000313" key="16">
    <source>
        <dbReference type="Proteomes" id="UP000184082"/>
    </source>
</evidence>
<dbReference type="InterPro" id="IPR006062">
    <property type="entry name" value="His_biosynth"/>
</dbReference>
<comment type="similarity">
    <text evidence="4 12 13">Belongs to the HisA/HisF family.</text>
</comment>
<feature type="active site" description="Proton donor" evidence="12">
    <location>
        <position position="129"/>
    </location>
</feature>
<comment type="pathway">
    <text evidence="3 12 14">Amino-acid biosynthesis; L-histidine biosynthesis; L-histidine from 5-phospho-alpha-D-ribose 1-diphosphate: step 4/9.</text>
</comment>
<dbReference type="UniPathway" id="UPA00031">
    <property type="reaction ID" value="UER00009"/>
</dbReference>
<keyword evidence="10 12" id="KW-0413">Isomerase</keyword>
<dbReference type="EMBL" id="FRAJ01000016">
    <property type="protein sequence ID" value="SHK39720.1"/>
    <property type="molecule type" value="Genomic_DNA"/>
</dbReference>
<evidence type="ECO:0000256" key="14">
    <source>
        <dbReference type="RuleBase" id="RU003658"/>
    </source>
</evidence>
<evidence type="ECO:0000256" key="13">
    <source>
        <dbReference type="RuleBase" id="RU003657"/>
    </source>
</evidence>
<name>A0A1M6S4X0_9FIRM</name>
<dbReference type="Gene3D" id="3.20.20.70">
    <property type="entry name" value="Aldolase class I"/>
    <property type="match status" value="1"/>
</dbReference>
<keyword evidence="16" id="KW-1185">Reference proteome</keyword>
<dbReference type="Proteomes" id="UP000184082">
    <property type="component" value="Unassembled WGS sequence"/>
</dbReference>
<reference evidence="15 16" key="1">
    <citation type="submission" date="2016-11" db="EMBL/GenBank/DDBJ databases">
        <authorList>
            <person name="Jaros S."/>
            <person name="Januszkiewicz K."/>
            <person name="Wedrychowicz H."/>
        </authorList>
    </citation>
    <scope>NUCLEOTIDE SEQUENCE [LARGE SCALE GENOMIC DNA]</scope>
    <source>
        <strain evidence="15 16">DSM 14501</strain>
    </source>
</reference>
<dbReference type="STRING" id="1121266.SAMN02745883_01959"/>
<feature type="active site" description="Proton acceptor" evidence="12">
    <location>
        <position position="8"/>
    </location>
</feature>
<dbReference type="SUPFAM" id="SSF51366">
    <property type="entry name" value="Ribulose-phoshate binding barrel"/>
    <property type="match status" value="1"/>
</dbReference>
<dbReference type="AlphaFoldDB" id="A0A1M6S4X0"/>
<dbReference type="CDD" id="cd04732">
    <property type="entry name" value="HisA"/>
    <property type="match status" value="1"/>
</dbReference>
<dbReference type="PANTHER" id="PTHR43090">
    <property type="entry name" value="1-(5-PHOSPHORIBOSYL)-5-[(5-PHOSPHORIBOSYLAMINO)METHYLIDENEAMINO] IMIDAZOLE-4-CARBOXAMIDE ISOMERASE"/>
    <property type="match status" value="1"/>
</dbReference>
<dbReference type="InterPro" id="IPR023016">
    <property type="entry name" value="HisA/PriA"/>
</dbReference>
<dbReference type="InterPro" id="IPR011060">
    <property type="entry name" value="RibuloseP-bd_barrel"/>
</dbReference>
<dbReference type="GO" id="GO:0005737">
    <property type="term" value="C:cytoplasm"/>
    <property type="evidence" value="ECO:0007669"/>
    <property type="project" value="UniProtKB-SubCell"/>
</dbReference>
<evidence type="ECO:0000313" key="15">
    <source>
        <dbReference type="EMBL" id="SHK39720.1"/>
    </source>
</evidence>
<comment type="catalytic activity">
    <reaction evidence="1 12 14">
        <text>1-(5-phospho-beta-D-ribosyl)-5-[(5-phospho-beta-D-ribosylamino)methylideneamino]imidazole-4-carboxamide = 5-[(5-phospho-1-deoxy-D-ribulos-1-ylimino)methylamino]-1-(5-phospho-beta-D-ribosyl)imidazole-4-carboxamide</text>
        <dbReference type="Rhea" id="RHEA:15469"/>
        <dbReference type="ChEBI" id="CHEBI:58435"/>
        <dbReference type="ChEBI" id="CHEBI:58525"/>
        <dbReference type="EC" id="5.3.1.16"/>
    </reaction>
</comment>
<accession>A0A1M6S4X0</accession>
<keyword evidence="7 12" id="KW-0963">Cytoplasm</keyword>
<dbReference type="EC" id="5.3.1.16" evidence="5 12"/>
<dbReference type="GO" id="GO:0000162">
    <property type="term" value="P:L-tryptophan biosynthetic process"/>
    <property type="evidence" value="ECO:0007669"/>
    <property type="project" value="TreeGrafter"/>
</dbReference>
<dbReference type="HAMAP" id="MF_01014">
    <property type="entry name" value="HisA"/>
    <property type="match status" value="1"/>
</dbReference>
<organism evidence="15 16">
    <name type="scientific">Caminicella sporogenes DSM 14501</name>
    <dbReference type="NCBI Taxonomy" id="1121266"/>
    <lineage>
        <taxon>Bacteria</taxon>
        <taxon>Bacillati</taxon>
        <taxon>Bacillota</taxon>
        <taxon>Clostridia</taxon>
        <taxon>Peptostreptococcales</taxon>
        <taxon>Caminicellaceae</taxon>
        <taxon>Caminicella</taxon>
    </lineage>
</organism>
<evidence type="ECO:0000256" key="4">
    <source>
        <dbReference type="ARBA" id="ARBA00009667"/>
    </source>
</evidence>
<protein>
    <recommendedName>
        <fullName evidence="6 12">1-(5-phosphoribosyl)-5-[(5-phosphoribosylamino)methylideneamino] imidazole-4-carboxamide isomerase</fullName>
        <ecNumber evidence="5 12">5.3.1.16</ecNumber>
    </recommendedName>
    <alternativeName>
        <fullName evidence="11 12">Phosphoribosylformimino-5-aminoimidazole carboxamide ribotide isomerase</fullName>
    </alternativeName>
</protein>
<dbReference type="GO" id="GO:0003949">
    <property type="term" value="F:1-(5-phosphoribosyl)-5-[(5-phosphoribosylamino)methylideneamino]imidazole-4-carboxamide isomerase activity"/>
    <property type="evidence" value="ECO:0007669"/>
    <property type="project" value="UniProtKB-UniRule"/>
</dbReference>
<evidence type="ECO:0000256" key="8">
    <source>
        <dbReference type="ARBA" id="ARBA00022605"/>
    </source>
</evidence>
<dbReference type="InterPro" id="IPR006063">
    <property type="entry name" value="HisA_bact_arch"/>
</dbReference>
<evidence type="ECO:0000256" key="6">
    <source>
        <dbReference type="ARBA" id="ARBA00018464"/>
    </source>
</evidence>
<evidence type="ECO:0000256" key="2">
    <source>
        <dbReference type="ARBA" id="ARBA00004496"/>
    </source>
</evidence>
<keyword evidence="8 12" id="KW-0028">Amino-acid biosynthesis</keyword>
<evidence type="ECO:0000256" key="3">
    <source>
        <dbReference type="ARBA" id="ARBA00005133"/>
    </source>
</evidence>
<evidence type="ECO:0000256" key="5">
    <source>
        <dbReference type="ARBA" id="ARBA00012550"/>
    </source>
</evidence>
<dbReference type="RefSeq" id="WP_072968045.1">
    <property type="nucleotide sequence ID" value="NZ_FRAJ01000016.1"/>
</dbReference>
<comment type="subcellular location">
    <subcellularLocation>
        <location evidence="2 12 14">Cytoplasm</location>
    </subcellularLocation>
</comment>
<dbReference type="PANTHER" id="PTHR43090:SF2">
    <property type="entry name" value="1-(5-PHOSPHORIBOSYL)-5-[(5-PHOSPHORIBOSYLAMINO)METHYLIDENEAMINO] IMIDAZOLE-4-CARBOXAMIDE ISOMERASE"/>
    <property type="match status" value="1"/>
</dbReference>